<dbReference type="InterPro" id="IPR052354">
    <property type="entry name" value="Cell_Wall_Dynamics_Protein"/>
</dbReference>
<feature type="domain" description="SH3" evidence="4">
    <location>
        <begin position="314"/>
        <end position="379"/>
    </location>
</feature>
<evidence type="ECO:0000259" key="5">
    <source>
        <dbReference type="PROSITE" id="PS51781"/>
    </source>
</evidence>
<keyword evidence="3" id="KW-1133">Transmembrane helix</keyword>
<evidence type="ECO:0000256" key="3">
    <source>
        <dbReference type="SAM" id="Phobius"/>
    </source>
</evidence>
<dbReference type="PANTHER" id="PTHR34408:SF2">
    <property type="entry name" value="CELL WALL-BINDING PROTEIN YWSB"/>
    <property type="match status" value="1"/>
</dbReference>
<dbReference type="InterPro" id="IPR003646">
    <property type="entry name" value="SH3-like_bac-type"/>
</dbReference>
<feature type="compositionally biased region" description="Acidic residues" evidence="2">
    <location>
        <begin position="264"/>
        <end position="316"/>
    </location>
</feature>
<dbReference type="OrthoDB" id="1690999at2"/>
<evidence type="ECO:0000259" key="4">
    <source>
        <dbReference type="PROSITE" id="PS50002"/>
    </source>
</evidence>
<dbReference type="PANTHER" id="PTHR34408">
    <property type="entry name" value="FAMILY PROTEIN, PUTATIVE-RELATED"/>
    <property type="match status" value="1"/>
</dbReference>
<feature type="domain" description="SH3b" evidence="5">
    <location>
        <begin position="382"/>
        <end position="450"/>
    </location>
</feature>
<name>A0A1G6AJX8_EUBOX</name>
<evidence type="ECO:0000256" key="1">
    <source>
        <dbReference type="ARBA" id="ARBA00022443"/>
    </source>
</evidence>
<dbReference type="EMBL" id="FMXR01000006">
    <property type="protein sequence ID" value="SDB08610.1"/>
    <property type="molecule type" value="Genomic_DNA"/>
</dbReference>
<protein>
    <submittedName>
        <fullName evidence="6">SH3 domain-containing protein</fullName>
    </submittedName>
</protein>
<dbReference type="RefSeq" id="WP_090172063.1">
    <property type="nucleotide sequence ID" value="NZ_FMXR01000006.1"/>
</dbReference>
<dbReference type="SUPFAM" id="SSF50044">
    <property type="entry name" value="SH3-domain"/>
    <property type="match status" value="2"/>
</dbReference>
<feature type="transmembrane region" description="Helical" evidence="3">
    <location>
        <begin position="28"/>
        <end position="46"/>
    </location>
</feature>
<dbReference type="InterPro" id="IPR001452">
    <property type="entry name" value="SH3_domain"/>
</dbReference>
<feature type="region of interest" description="Disordered" evidence="2">
    <location>
        <begin position="260"/>
        <end position="316"/>
    </location>
</feature>
<accession>A0A1G6AJX8</accession>
<dbReference type="AlphaFoldDB" id="A0A1G6AJX8"/>
<evidence type="ECO:0000313" key="6">
    <source>
        <dbReference type="EMBL" id="SDB08610.1"/>
    </source>
</evidence>
<evidence type="ECO:0000313" key="7">
    <source>
        <dbReference type="Proteomes" id="UP000199228"/>
    </source>
</evidence>
<proteinExistence type="predicted"/>
<reference evidence="6 7" key="1">
    <citation type="submission" date="2016-10" db="EMBL/GenBank/DDBJ databases">
        <authorList>
            <person name="de Groot N.N."/>
        </authorList>
    </citation>
    <scope>NUCLEOTIDE SEQUENCE [LARGE SCALE GENOMIC DNA]</scope>
    <source>
        <strain evidence="6 7">DSM 3217</strain>
    </source>
</reference>
<dbReference type="PROSITE" id="PS50002">
    <property type="entry name" value="SH3"/>
    <property type="match status" value="1"/>
</dbReference>
<organism evidence="6 7">
    <name type="scientific">Eubacterium oxidoreducens</name>
    <dbReference type="NCBI Taxonomy" id="1732"/>
    <lineage>
        <taxon>Bacteria</taxon>
        <taxon>Bacillati</taxon>
        <taxon>Bacillota</taxon>
        <taxon>Clostridia</taxon>
        <taxon>Eubacteriales</taxon>
        <taxon>Eubacteriaceae</taxon>
        <taxon>Eubacterium</taxon>
    </lineage>
</organism>
<keyword evidence="3" id="KW-0472">Membrane</keyword>
<dbReference type="STRING" id="1732.SAMN02910417_00595"/>
<dbReference type="Gene3D" id="2.30.30.40">
    <property type="entry name" value="SH3 Domains"/>
    <property type="match status" value="2"/>
</dbReference>
<sequence>MKKDSKEIFSNLTLEIVIEFCKHHMKQLIGAGIVVVFLIILAIAGHHGSNKETMQSDFSTQEELMEYKNEQVNEEYDTEKEYADVETLITKYYAAYAENDLETLQTIATPITTKEKSYIKLYSEYSEEYSDIQCHVKEGYDDYSYFVSVEYSIKFANIDTLVPGLDFFYIQTNDDGELYIDNAYSSFNRSVQETQQDENVSELIDSFENSDDVVLLQKDVSEKYEEALESDEALKTLMEETIPNAVSDWYKNYDAEAAEKEFAEDTTTEESTTEETTDETQTEETTDAESTEETTEESTEESTEETSEDSSQEEEVTYVYAKTEVNVRKKASIDSKSLGLLKQGKKVQLIEKMDNGWSKVKYKNKTGYIKSKYLTKKKPSAESTAFSKGDKIRLTMSVNIRKKASENSKRIGLAYSGEKVTVVKCLDSGWTKVKWNGKTGYIKTSVLKEQ</sequence>
<gene>
    <name evidence="6" type="ORF">SAMN02910417_00595</name>
</gene>
<dbReference type="PROSITE" id="PS51781">
    <property type="entry name" value="SH3B"/>
    <property type="match status" value="2"/>
</dbReference>
<keyword evidence="7" id="KW-1185">Reference proteome</keyword>
<dbReference type="InterPro" id="IPR036028">
    <property type="entry name" value="SH3-like_dom_sf"/>
</dbReference>
<feature type="domain" description="SH3b" evidence="5">
    <location>
        <begin position="314"/>
        <end position="378"/>
    </location>
</feature>
<keyword evidence="3" id="KW-0812">Transmembrane</keyword>
<keyword evidence="1" id="KW-0728">SH3 domain</keyword>
<dbReference type="SMART" id="SM00287">
    <property type="entry name" value="SH3b"/>
    <property type="match status" value="2"/>
</dbReference>
<dbReference type="Pfam" id="PF08239">
    <property type="entry name" value="SH3_3"/>
    <property type="match status" value="2"/>
</dbReference>
<dbReference type="Proteomes" id="UP000199228">
    <property type="component" value="Unassembled WGS sequence"/>
</dbReference>
<evidence type="ECO:0000256" key="2">
    <source>
        <dbReference type="SAM" id="MobiDB-lite"/>
    </source>
</evidence>